<dbReference type="Gene3D" id="3.40.50.12780">
    <property type="entry name" value="N-terminal domain of ligase-like"/>
    <property type="match status" value="1"/>
</dbReference>
<dbReference type="EMBL" id="AZYO01000014">
    <property type="protein sequence ID" value="KOS56727.1"/>
    <property type="molecule type" value="Genomic_DNA"/>
</dbReference>
<reference evidence="6" key="2">
    <citation type="submission" date="2015-01" db="EMBL/GenBank/DDBJ databases">
        <title>Draft genome sequence of potential hydrocarbon metabolising strain of Rhodococcus rhodochrous.</title>
        <authorList>
            <person name="Aggarwal R.K."/>
            <person name="Dawar C."/>
        </authorList>
    </citation>
    <scope>NUCLEOTIDE SEQUENCE [LARGE SCALE GENOMIC DNA]</scope>
    <source>
        <strain evidence="6">KG-21</strain>
    </source>
</reference>
<dbReference type="InterPro" id="IPR020845">
    <property type="entry name" value="AMP-binding_CS"/>
</dbReference>
<evidence type="ECO:0000313" key="6">
    <source>
        <dbReference type="Proteomes" id="UP000037712"/>
    </source>
</evidence>
<dbReference type="InterPro" id="IPR045851">
    <property type="entry name" value="AMP-bd_C_sf"/>
</dbReference>
<dbReference type="GO" id="GO:0031956">
    <property type="term" value="F:medium-chain fatty acid-CoA ligase activity"/>
    <property type="evidence" value="ECO:0007669"/>
    <property type="project" value="TreeGrafter"/>
</dbReference>
<dbReference type="PROSITE" id="PS00455">
    <property type="entry name" value="AMP_BINDING"/>
    <property type="match status" value="1"/>
</dbReference>
<dbReference type="Pfam" id="PF13193">
    <property type="entry name" value="AMP-binding_C"/>
    <property type="match status" value="1"/>
</dbReference>
<gene>
    <name evidence="5" type="ORF">Z051_08210</name>
</gene>
<dbReference type="Gene3D" id="3.30.300.30">
    <property type="match status" value="1"/>
</dbReference>
<dbReference type="InterPro" id="IPR042099">
    <property type="entry name" value="ANL_N_sf"/>
</dbReference>
<dbReference type="InterPro" id="IPR000873">
    <property type="entry name" value="AMP-dep_synth/lig_dom"/>
</dbReference>
<dbReference type="InterPro" id="IPR025110">
    <property type="entry name" value="AMP-bd_C"/>
</dbReference>
<dbReference type="PATRIC" id="fig|1441923.3.peg.1814"/>
<dbReference type="PANTHER" id="PTHR43201">
    <property type="entry name" value="ACYL-COA SYNTHETASE"/>
    <property type="match status" value="1"/>
</dbReference>
<evidence type="ECO:0000259" key="3">
    <source>
        <dbReference type="Pfam" id="PF00501"/>
    </source>
</evidence>
<comment type="caution">
    <text evidence="5">The sequence shown here is derived from an EMBL/GenBank/DDBJ whole genome shotgun (WGS) entry which is preliminary data.</text>
</comment>
<dbReference type="PANTHER" id="PTHR43201:SF5">
    <property type="entry name" value="MEDIUM-CHAIN ACYL-COA LIGASE ACSF2, MITOCHONDRIAL"/>
    <property type="match status" value="1"/>
</dbReference>
<dbReference type="Proteomes" id="UP000037712">
    <property type="component" value="Unassembled WGS sequence"/>
</dbReference>
<dbReference type="SUPFAM" id="SSF56801">
    <property type="entry name" value="Acetyl-CoA synthetase-like"/>
    <property type="match status" value="1"/>
</dbReference>
<dbReference type="GO" id="GO:0006631">
    <property type="term" value="P:fatty acid metabolic process"/>
    <property type="evidence" value="ECO:0007669"/>
    <property type="project" value="TreeGrafter"/>
</dbReference>
<protein>
    <recommendedName>
        <fullName evidence="7">AMP-dependent synthetase</fullName>
    </recommendedName>
</protein>
<comment type="similarity">
    <text evidence="1">Belongs to the ATP-dependent AMP-binding enzyme family.</text>
</comment>
<evidence type="ECO:0000313" key="5">
    <source>
        <dbReference type="EMBL" id="KOS56727.1"/>
    </source>
</evidence>
<evidence type="ECO:0000256" key="2">
    <source>
        <dbReference type="ARBA" id="ARBA00022598"/>
    </source>
</evidence>
<feature type="domain" description="AMP-dependent synthetase/ligase" evidence="3">
    <location>
        <begin position="26"/>
        <end position="383"/>
    </location>
</feature>
<evidence type="ECO:0000259" key="4">
    <source>
        <dbReference type="Pfam" id="PF13193"/>
    </source>
</evidence>
<sequence length="520" mass="56536">MDLDAAYVDRRPGADVWNCSIGEALRRTASIHGQHRALAWHDQGALHALTWDELEAEAERAARGILSIISAGQRIAIIGGNSRDWVVAEFACALAGTPLVPIEPTATNHECRHMLTQTDTRLVLSADEYRGASVLRRMRRLAAGSMNDAVHVLRLGEWPTVETLTDLPDVRASDEFLVQHTSGTTGKPKGAVLSHYAALNSARMYAHATQPVENEVWLNPLPLSHVGGSVAGVLSALNTAGTYCVLPRFTPQSALDMIRDAGVTVLGLVPTMLLDLLNLPSASRRDFVHVRIQIGGATAIDPALIERVEKEFDLRFLVGYGQSEAPCLTMSTLADSAEIRATTTGHPLPGREVSVKDVAGNFVSWGTPGELCVRSEMSMTGYLTATGKIAPAVDGHGWLHTGDLCSMSEDGIVQFHSRLREVIIRGGLNIYPAEVEQVLNEHPDVVETAVFGVPDVRLGHQLGVALIVRSPISIEALERFAAKKLSMMKVPTYWHLVDEFPRTSTGKIRKIAVYEHLYPN</sequence>
<dbReference type="CDD" id="cd04433">
    <property type="entry name" value="AFD_class_I"/>
    <property type="match status" value="1"/>
</dbReference>
<name>A0A0N0S0Z5_RHORH</name>
<dbReference type="AlphaFoldDB" id="A0A0N0S0Z5"/>
<organism evidence="5 6">
    <name type="scientific">Rhodococcus rhodochrous KG-21</name>
    <dbReference type="NCBI Taxonomy" id="1441923"/>
    <lineage>
        <taxon>Bacteria</taxon>
        <taxon>Bacillati</taxon>
        <taxon>Actinomycetota</taxon>
        <taxon>Actinomycetes</taxon>
        <taxon>Mycobacteriales</taxon>
        <taxon>Nocardiaceae</taxon>
        <taxon>Rhodococcus</taxon>
    </lineage>
</organism>
<evidence type="ECO:0008006" key="7">
    <source>
        <dbReference type="Google" id="ProtNLM"/>
    </source>
</evidence>
<dbReference type="Pfam" id="PF00501">
    <property type="entry name" value="AMP-binding"/>
    <property type="match status" value="1"/>
</dbReference>
<proteinExistence type="inferred from homology"/>
<keyword evidence="2" id="KW-0436">Ligase</keyword>
<accession>A0A0N0S0Z5</accession>
<evidence type="ECO:0000256" key="1">
    <source>
        <dbReference type="ARBA" id="ARBA00006432"/>
    </source>
</evidence>
<feature type="domain" description="AMP-binding enzyme C-terminal" evidence="4">
    <location>
        <begin position="434"/>
        <end position="507"/>
    </location>
</feature>
<reference evidence="5 6" key="1">
    <citation type="journal article" date="2015" name="Genome Announc.">
        <title>Draft Genome Sequence of Rhodococcus rhodochrous Strain KG-21, a Soil Isolate from Oil Fields of Krishna-Godavari Basin, India.</title>
        <authorList>
            <person name="Dawar C."/>
            <person name="Aggarwal R.K."/>
        </authorList>
    </citation>
    <scope>NUCLEOTIDE SEQUENCE [LARGE SCALE GENOMIC DNA]</scope>
    <source>
        <strain evidence="5 6">KG-21</strain>
    </source>
</reference>